<dbReference type="AlphaFoldDB" id="A0A6A4I0W4"/>
<dbReference type="OrthoDB" id="3265169at2759"/>
<protein>
    <recommendedName>
        <fullName evidence="2">DUF6699 domain-containing protein</fullName>
    </recommendedName>
</protein>
<dbReference type="EMBL" id="ML769431">
    <property type="protein sequence ID" value="KAE9402837.1"/>
    <property type="molecule type" value="Genomic_DNA"/>
</dbReference>
<accession>A0A6A4I0W4</accession>
<feature type="domain" description="DUF6699" evidence="2">
    <location>
        <begin position="107"/>
        <end position="224"/>
    </location>
</feature>
<dbReference type="InterPro" id="IPR046522">
    <property type="entry name" value="DUF6699"/>
</dbReference>
<gene>
    <name evidence="3" type="ORF">BT96DRAFT_936898</name>
</gene>
<reference evidence="3" key="1">
    <citation type="journal article" date="2019" name="Environ. Microbiol.">
        <title>Fungal ecological strategies reflected in gene transcription - a case study of two litter decomposers.</title>
        <authorList>
            <person name="Barbi F."/>
            <person name="Kohler A."/>
            <person name="Barry K."/>
            <person name="Baskaran P."/>
            <person name="Daum C."/>
            <person name="Fauchery L."/>
            <person name="Ihrmark K."/>
            <person name="Kuo A."/>
            <person name="LaButti K."/>
            <person name="Lipzen A."/>
            <person name="Morin E."/>
            <person name="Grigoriev I.V."/>
            <person name="Henrissat B."/>
            <person name="Lindahl B."/>
            <person name="Martin F."/>
        </authorList>
    </citation>
    <scope>NUCLEOTIDE SEQUENCE</scope>
    <source>
        <strain evidence="3">JB14</strain>
    </source>
</reference>
<feature type="compositionally biased region" description="Polar residues" evidence="1">
    <location>
        <begin position="21"/>
        <end position="53"/>
    </location>
</feature>
<organism evidence="3 4">
    <name type="scientific">Gymnopus androsaceus JB14</name>
    <dbReference type="NCBI Taxonomy" id="1447944"/>
    <lineage>
        <taxon>Eukaryota</taxon>
        <taxon>Fungi</taxon>
        <taxon>Dikarya</taxon>
        <taxon>Basidiomycota</taxon>
        <taxon>Agaricomycotina</taxon>
        <taxon>Agaricomycetes</taxon>
        <taxon>Agaricomycetidae</taxon>
        <taxon>Agaricales</taxon>
        <taxon>Marasmiineae</taxon>
        <taxon>Omphalotaceae</taxon>
        <taxon>Gymnopus</taxon>
    </lineage>
</organism>
<name>A0A6A4I0W4_9AGAR</name>
<evidence type="ECO:0000256" key="1">
    <source>
        <dbReference type="SAM" id="MobiDB-lite"/>
    </source>
</evidence>
<evidence type="ECO:0000313" key="3">
    <source>
        <dbReference type="EMBL" id="KAE9402837.1"/>
    </source>
</evidence>
<dbReference type="Proteomes" id="UP000799118">
    <property type="component" value="Unassembled WGS sequence"/>
</dbReference>
<proteinExistence type="predicted"/>
<feature type="region of interest" description="Disordered" evidence="1">
    <location>
        <begin position="1"/>
        <end position="53"/>
    </location>
</feature>
<evidence type="ECO:0000259" key="2">
    <source>
        <dbReference type="Pfam" id="PF20415"/>
    </source>
</evidence>
<dbReference type="Pfam" id="PF20415">
    <property type="entry name" value="DUF6699"/>
    <property type="match status" value="1"/>
</dbReference>
<feature type="compositionally biased region" description="Polar residues" evidence="1">
    <location>
        <begin position="1"/>
        <end position="12"/>
    </location>
</feature>
<keyword evidence="4" id="KW-1185">Reference proteome</keyword>
<sequence>MSSYYSKSVNSVRSHRDSETESWGTVTGSRTSTPTYSHRSNPSYPSANYGPSTPFTAHTPGTPYWSPVPLPQQYNGPTAPPAPYIPTVPLPSVNPLLQYPPKAVFNVTYGCNSIAFRDGASSADVAVYPPVHSLVLGLSCLCPGKRIDVKSSSPNGVTVHDVFAALSRCLLSPISSYELAALSPVVIAQGRATQSARRRTDVHSSMQWVDLLGHHVYFGGLTKTLNGIYELTFMPAPMA</sequence>
<evidence type="ECO:0000313" key="4">
    <source>
        <dbReference type="Proteomes" id="UP000799118"/>
    </source>
</evidence>